<dbReference type="AlphaFoldDB" id="A0A1R1QZL8"/>
<accession>A0A1R1QZL8</accession>
<keyword evidence="3" id="KW-1185">Reference proteome</keyword>
<dbReference type="CDD" id="cd03139">
    <property type="entry name" value="GATase1_PfpI_2"/>
    <property type="match status" value="1"/>
</dbReference>
<dbReference type="InterPro" id="IPR052158">
    <property type="entry name" value="INH-QAR"/>
</dbReference>
<dbReference type="SUPFAM" id="SSF52317">
    <property type="entry name" value="Class I glutamine amidotransferase-like"/>
    <property type="match status" value="1"/>
</dbReference>
<dbReference type="EMBL" id="MTJL01000001">
    <property type="protein sequence ID" value="OMI10055.1"/>
    <property type="molecule type" value="Genomic_DNA"/>
</dbReference>
<sequence>MNKTRGFRLGVYIFKDAEIIDYAAPYGVFSVARRLDPELDAFLVADAMKPVQTQAGLIVQPNYSFQDQPDMDAFLIPGGFGTRQETNNKRLHQFIRSLPETTLLVSVCTGSWIFGRMGLLDGVPATSRKEPDRLEASEMGQVPIDRLADIAPACKISRARIVDSGRIVTAGGIASGMEMGFHLLRRAGYDEKFIADAARIMEYKEGYSQYKDDIEYVQETK</sequence>
<dbReference type="PANTHER" id="PTHR43130">
    <property type="entry name" value="ARAC-FAMILY TRANSCRIPTIONAL REGULATOR"/>
    <property type="match status" value="1"/>
</dbReference>
<evidence type="ECO:0000259" key="1">
    <source>
        <dbReference type="Pfam" id="PF01965"/>
    </source>
</evidence>
<proteinExistence type="predicted"/>
<dbReference type="Gene3D" id="3.40.50.880">
    <property type="match status" value="1"/>
</dbReference>
<dbReference type="Pfam" id="PF01965">
    <property type="entry name" value="DJ-1_PfpI"/>
    <property type="match status" value="1"/>
</dbReference>
<gene>
    <name evidence="2" type="ORF">BW143_00185</name>
</gene>
<dbReference type="InterPro" id="IPR029062">
    <property type="entry name" value="Class_I_gatase-like"/>
</dbReference>
<dbReference type="Proteomes" id="UP000187367">
    <property type="component" value="Unassembled WGS sequence"/>
</dbReference>
<comment type="caution">
    <text evidence="2">The sequence shown here is derived from an EMBL/GenBank/DDBJ whole genome shotgun (WGS) entry which is preliminary data.</text>
</comment>
<dbReference type="OrthoDB" id="9803764at2"/>
<accession>A0A1R1RTH8</accession>
<dbReference type="GO" id="GO:0006355">
    <property type="term" value="P:regulation of DNA-templated transcription"/>
    <property type="evidence" value="ECO:0007669"/>
    <property type="project" value="TreeGrafter"/>
</dbReference>
<evidence type="ECO:0000313" key="3">
    <source>
        <dbReference type="Proteomes" id="UP000187367"/>
    </source>
</evidence>
<evidence type="ECO:0000313" key="2">
    <source>
        <dbReference type="EMBL" id="OMI10055.1"/>
    </source>
</evidence>
<dbReference type="PANTHER" id="PTHR43130:SF14">
    <property type="entry name" value="DJ-1_PFPI DOMAIN-CONTAINING PROTEIN"/>
    <property type="match status" value="1"/>
</dbReference>
<feature type="domain" description="DJ-1/PfpI" evidence="1">
    <location>
        <begin position="11"/>
        <end position="185"/>
    </location>
</feature>
<dbReference type="RefSeq" id="WP_076761990.1">
    <property type="nucleotide sequence ID" value="NZ_JARMDZ010000009.1"/>
</dbReference>
<reference evidence="2 3" key="1">
    <citation type="submission" date="2017-01" db="EMBL/GenBank/DDBJ databases">
        <title>Bacillus phylogenomics.</title>
        <authorList>
            <person name="Dunlap C."/>
        </authorList>
    </citation>
    <scope>NUCLEOTIDE SEQUENCE [LARGE SCALE GENOMIC DNA]</scope>
    <source>
        <strain evidence="2 3">NRRL B-41282</strain>
    </source>
</reference>
<organism evidence="2 3">
    <name type="scientific">Bacillus swezeyi</name>
    <dbReference type="NCBI Taxonomy" id="1925020"/>
    <lineage>
        <taxon>Bacteria</taxon>
        <taxon>Bacillati</taxon>
        <taxon>Bacillota</taxon>
        <taxon>Bacilli</taxon>
        <taxon>Bacillales</taxon>
        <taxon>Bacillaceae</taxon>
        <taxon>Bacillus</taxon>
    </lineage>
</organism>
<protein>
    <submittedName>
        <fullName evidence="2">Peptidase</fullName>
    </submittedName>
</protein>
<name>A0A1R1QZL8_9BACI</name>
<dbReference type="InterPro" id="IPR002818">
    <property type="entry name" value="DJ-1/PfpI"/>
</dbReference>